<gene>
    <name evidence="3" type="ORF">CSW64_11660</name>
</gene>
<dbReference type="Gene3D" id="3.40.710.10">
    <property type="entry name" value="DD-peptidase/beta-lactamase superfamily"/>
    <property type="match status" value="1"/>
</dbReference>
<feature type="domain" description="Beta-lactamase-related" evidence="2">
    <location>
        <begin position="108"/>
        <end position="379"/>
    </location>
</feature>
<keyword evidence="4" id="KW-1185">Reference proteome</keyword>
<dbReference type="RefSeq" id="WP_099622269.1">
    <property type="nucleotide sequence ID" value="NZ_CP024201.1"/>
</dbReference>
<protein>
    <recommendedName>
        <fullName evidence="2">Beta-lactamase-related domain-containing protein</fullName>
    </recommendedName>
</protein>
<evidence type="ECO:0000259" key="2">
    <source>
        <dbReference type="Pfam" id="PF00144"/>
    </source>
</evidence>
<evidence type="ECO:0000313" key="4">
    <source>
        <dbReference type="Proteomes" id="UP000228945"/>
    </source>
</evidence>
<dbReference type="EMBL" id="CP024201">
    <property type="protein sequence ID" value="ATQ43018.1"/>
    <property type="molecule type" value="Genomic_DNA"/>
</dbReference>
<dbReference type="SUPFAM" id="SSF56601">
    <property type="entry name" value="beta-lactamase/transpeptidase-like"/>
    <property type="match status" value="1"/>
</dbReference>
<feature type="chain" id="PRO_5013830611" description="Beta-lactamase-related domain-containing protein" evidence="1">
    <location>
        <begin position="29"/>
        <end position="387"/>
    </location>
</feature>
<dbReference type="OrthoDB" id="5377981at2"/>
<name>A0A2D2AYD4_9CAUL</name>
<dbReference type="KEGG" id="cmb:CSW64_11660"/>
<organism evidence="3 4">
    <name type="scientific">Caulobacter mirabilis</name>
    <dbReference type="NCBI Taxonomy" id="69666"/>
    <lineage>
        <taxon>Bacteria</taxon>
        <taxon>Pseudomonadati</taxon>
        <taxon>Pseudomonadota</taxon>
        <taxon>Alphaproteobacteria</taxon>
        <taxon>Caulobacterales</taxon>
        <taxon>Caulobacteraceae</taxon>
        <taxon>Caulobacter</taxon>
    </lineage>
</organism>
<dbReference type="InterPro" id="IPR012338">
    <property type="entry name" value="Beta-lactam/transpept-like"/>
</dbReference>
<feature type="signal peptide" evidence="1">
    <location>
        <begin position="1"/>
        <end position="28"/>
    </location>
</feature>
<proteinExistence type="predicted"/>
<evidence type="ECO:0000256" key="1">
    <source>
        <dbReference type="SAM" id="SignalP"/>
    </source>
</evidence>
<accession>A0A2D2AYD4</accession>
<dbReference type="Pfam" id="PF00144">
    <property type="entry name" value="Beta-lactamase"/>
    <property type="match status" value="1"/>
</dbReference>
<dbReference type="InterPro" id="IPR050491">
    <property type="entry name" value="AmpC-like"/>
</dbReference>
<dbReference type="AlphaFoldDB" id="A0A2D2AYD4"/>
<reference evidence="3 4" key="1">
    <citation type="submission" date="2017-10" db="EMBL/GenBank/DDBJ databases">
        <title>Genome sequence of Caulobacter mirabilis FWC38.</title>
        <authorList>
            <person name="Fiebig A."/>
            <person name="Crosson S."/>
        </authorList>
    </citation>
    <scope>NUCLEOTIDE SEQUENCE [LARGE SCALE GENOMIC DNA]</scope>
    <source>
        <strain evidence="3 4">FWC 38</strain>
    </source>
</reference>
<dbReference type="Proteomes" id="UP000228945">
    <property type="component" value="Chromosome"/>
</dbReference>
<dbReference type="PANTHER" id="PTHR46825">
    <property type="entry name" value="D-ALANYL-D-ALANINE-CARBOXYPEPTIDASE/ENDOPEPTIDASE AMPH"/>
    <property type="match status" value="1"/>
</dbReference>
<sequence length="387" mass="40195">MREAIIGTTRRAALAGLAAAGAAGPASAAERCRGRADYAGAALHASPPPEVFAQAATPATGAFPAEPVQALDAAFADVAARLKTDTLTAALVRPGGGAWSSVKTAEAAAPDRFFWASAGKAFTAVVVLQLVAEGRLSLADRLDRWDRDFPNSGLITVDDLLRHTSGLYSFQEDPGLRAKPGWKTPAQALDVARRGPAGFCPGGSWAYSNTGYVLLGRIIEAVDGRPYAASITARIIEPLGLKRTVAIGPDGVPADIPRPASGDGSSDDLRTPFAAGAVAASAPDMIAFWQGLFGGRLIPIEVVRGQFERLYPMFGQTGLFYGRGVMLYDLPGQAAGESELWLGHSGGMPGLKAVVAYSLRRRAWVAVAFLGDGPAEAAANLLLRAAS</sequence>
<dbReference type="PROSITE" id="PS51318">
    <property type="entry name" value="TAT"/>
    <property type="match status" value="1"/>
</dbReference>
<dbReference type="InterPro" id="IPR006311">
    <property type="entry name" value="TAT_signal"/>
</dbReference>
<dbReference type="InterPro" id="IPR001466">
    <property type="entry name" value="Beta-lactam-related"/>
</dbReference>
<evidence type="ECO:0000313" key="3">
    <source>
        <dbReference type="EMBL" id="ATQ43018.1"/>
    </source>
</evidence>
<dbReference type="PANTHER" id="PTHR46825:SF7">
    <property type="entry name" value="D-ALANYL-D-ALANINE CARBOXYPEPTIDASE"/>
    <property type="match status" value="1"/>
</dbReference>
<keyword evidence="1" id="KW-0732">Signal</keyword>